<keyword evidence="3" id="KW-1185">Reference proteome</keyword>
<reference evidence="2" key="1">
    <citation type="submission" date="2022-11" db="EMBL/GenBank/DDBJ databases">
        <title>Minimal conservation of predation-associated metabolite biosynthetic gene clusters underscores biosynthetic potential of Myxococcota including descriptions for ten novel species: Archangium lansinium sp. nov., Myxococcus landrumus sp. nov., Nannocystis bai.</title>
        <authorList>
            <person name="Ahearne A."/>
            <person name="Stevens C."/>
            <person name="Phillips K."/>
        </authorList>
    </citation>
    <scope>NUCLEOTIDE SEQUENCE</scope>
    <source>
        <strain evidence="2">Na p29</strain>
    </source>
</reference>
<protein>
    <submittedName>
        <fullName evidence="2">Class IV adenylate cyclase</fullName>
    </submittedName>
</protein>
<gene>
    <name evidence="2" type="ORF">OV079_08200</name>
</gene>
<proteinExistence type="predicted"/>
<dbReference type="PANTHER" id="PTHR21028:SF2">
    <property type="entry name" value="CYTH DOMAIN-CONTAINING PROTEIN"/>
    <property type="match status" value="1"/>
</dbReference>
<dbReference type="RefSeq" id="WP_267767249.1">
    <property type="nucleotide sequence ID" value="NZ_JAPNKE010000002.1"/>
</dbReference>
<dbReference type="InterPro" id="IPR008173">
    <property type="entry name" value="Adenylyl_cyclase_CyaB"/>
</dbReference>
<dbReference type="Proteomes" id="UP001150924">
    <property type="component" value="Unassembled WGS sequence"/>
</dbReference>
<evidence type="ECO:0000313" key="2">
    <source>
        <dbReference type="EMBL" id="MCY1005552.1"/>
    </source>
</evidence>
<dbReference type="EMBL" id="JAPNKE010000002">
    <property type="protein sequence ID" value="MCY1005552.1"/>
    <property type="molecule type" value="Genomic_DNA"/>
</dbReference>
<sequence length="180" mass="19889">MSAARNIELKARCPDLAAARAAAERHGARFVRVEHQRDTFFHARTGRLKLRERTWREGQETEDRSGAELIPYERSDTGGARESRYHVVPVIEPQALVAALGAALGIRGAVVKRRELWMWRNVRIHLDEVEGLGSFVEFEAVMLPGETDAEAHARVAVLQATLGLADASVVPVAYADLLGL</sequence>
<dbReference type="Pfam" id="PF01928">
    <property type="entry name" value="CYTH"/>
    <property type="match status" value="1"/>
</dbReference>
<dbReference type="Gene3D" id="2.40.320.10">
    <property type="entry name" value="Hypothetical Protein Pfu-838710-001"/>
    <property type="match status" value="1"/>
</dbReference>
<evidence type="ECO:0000259" key="1">
    <source>
        <dbReference type="SMART" id="SM01118"/>
    </source>
</evidence>
<evidence type="ECO:0000313" key="3">
    <source>
        <dbReference type="Proteomes" id="UP001150924"/>
    </source>
</evidence>
<dbReference type="PANTHER" id="PTHR21028">
    <property type="entry name" value="SI:CH211-156B7.4"/>
    <property type="match status" value="1"/>
</dbReference>
<dbReference type="SUPFAM" id="SSF55154">
    <property type="entry name" value="CYTH-like phosphatases"/>
    <property type="match status" value="1"/>
</dbReference>
<dbReference type="CDD" id="cd07890">
    <property type="entry name" value="CYTH-like_AC_IV-like"/>
    <property type="match status" value="1"/>
</dbReference>
<dbReference type="AlphaFoldDB" id="A0A9X3EK90"/>
<accession>A0A9X3EK90</accession>
<dbReference type="InterPro" id="IPR023577">
    <property type="entry name" value="CYTH_domain"/>
</dbReference>
<organism evidence="2 3">
    <name type="scientific">Nannocystis pusilla</name>
    <dbReference type="NCBI Taxonomy" id="889268"/>
    <lineage>
        <taxon>Bacteria</taxon>
        <taxon>Pseudomonadati</taxon>
        <taxon>Myxococcota</taxon>
        <taxon>Polyangia</taxon>
        <taxon>Nannocystales</taxon>
        <taxon>Nannocystaceae</taxon>
        <taxon>Nannocystis</taxon>
    </lineage>
</organism>
<comment type="caution">
    <text evidence="2">The sequence shown here is derived from an EMBL/GenBank/DDBJ whole genome shotgun (WGS) entry which is preliminary data.</text>
</comment>
<feature type="domain" description="CYTH" evidence="1">
    <location>
        <begin position="4"/>
        <end position="180"/>
    </location>
</feature>
<dbReference type="InterPro" id="IPR033469">
    <property type="entry name" value="CYTH-like_dom_sf"/>
</dbReference>
<dbReference type="SMART" id="SM01118">
    <property type="entry name" value="CYTH"/>
    <property type="match status" value="1"/>
</dbReference>
<name>A0A9X3EK90_9BACT</name>